<sequence>MPRGLEHLNPALDKPEPQLEDFNDWQEGNETNSNFDDTELIASEPDRTAGLQRLLIEANGLTFLTKEERDEQETKRSVTERLYRPTRNGKILRPFLTRGHTNTFQMHGADEDRVFDEFVAEGEEWERRRARFQNLAKRFLQALLEWLKHSTEAPEIIWDDVPTTQFIGFFLSHTNQDYITDFVSQTYLPQAIWVLGSED</sequence>
<evidence type="ECO:0000313" key="2">
    <source>
        <dbReference type="Proteomes" id="UP001172386"/>
    </source>
</evidence>
<dbReference type="Proteomes" id="UP001172386">
    <property type="component" value="Unassembled WGS sequence"/>
</dbReference>
<proteinExistence type="predicted"/>
<reference evidence="1" key="1">
    <citation type="submission" date="2022-10" db="EMBL/GenBank/DDBJ databases">
        <title>Culturing micro-colonial fungi from biological soil crusts in the Mojave desert and describing Neophaeococcomyces mojavensis, and introducing the new genera and species Taxawa tesnikishii.</title>
        <authorList>
            <person name="Kurbessoian T."/>
            <person name="Stajich J.E."/>
        </authorList>
    </citation>
    <scope>NUCLEOTIDE SEQUENCE</scope>
    <source>
        <strain evidence="1">JES_112</strain>
    </source>
</reference>
<protein>
    <submittedName>
        <fullName evidence="1">Uncharacterized protein</fullName>
    </submittedName>
</protein>
<accession>A0ACC3AAG8</accession>
<comment type="caution">
    <text evidence="1">The sequence shown here is derived from an EMBL/GenBank/DDBJ whole genome shotgun (WGS) entry which is preliminary data.</text>
</comment>
<keyword evidence="2" id="KW-1185">Reference proteome</keyword>
<gene>
    <name evidence="1" type="ORF">H2198_003780</name>
</gene>
<organism evidence="1 2">
    <name type="scientific">Neophaeococcomyces mojaviensis</name>
    <dbReference type="NCBI Taxonomy" id="3383035"/>
    <lineage>
        <taxon>Eukaryota</taxon>
        <taxon>Fungi</taxon>
        <taxon>Dikarya</taxon>
        <taxon>Ascomycota</taxon>
        <taxon>Pezizomycotina</taxon>
        <taxon>Eurotiomycetes</taxon>
        <taxon>Chaetothyriomycetidae</taxon>
        <taxon>Chaetothyriales</taxon>
        <taxon>Chaetothyriales incertae sedis</taxon>
        <taxon>Neophaeococcomyces</taxon>
    </lineage>
</organism>
<name>A0ACC3AAG8_9EURO</name>
<evidence type="ECO:0000313" key="1">
    <source>
        <dbReference type="EMBL" id="KAJ9658350.1"/>
    </source>
</evidence>
<dbReference type="EMBL" id="JAPDRQ010000052">
    <property type="protein sequence ID" value="KAJ9658350.1"/>
    <property type="molecule type" value="Genomic_DNA"/>
</dbReference>